<feature type="region of interest" description="Disordered" evidence="2">
    <location>
        <begin position="1"/>
        <end position="31"/>
    </location>
</feature>
<feature type="compositionally biased region" description="Low complexity" evidence="2">
    <location>
        <begin position="101"/>
        <end position="111"/>
    </location>
</feature>
<gene>
    <name evidence="3" type="ORF">MDCFG202_LOCUS232253</name>
</gene>
<protein>
    <submittedName>
        <fullName evidence="3">Uncharacterized protein</fullName>
    </submittedName>
</protein>
<name>A0A9N8RCF4_GIBZA</name>
<feature type="compositionally biased region" description="Low complexity" evidence="2">
    <location>
        <begin position="399"/>
        <end position="412"/>
    </location>
</feature>
<evidence type="ECO:0000256" key="2">
    <source>
        <dbReference type="SAM" id="MobiDB-lite"/>
    </source>
</evidence>
<organism evidence="3 4">
    <name type="scientific">Gibberella zeae</name>
    <name type="common">Wheat head blight fungus</name>
    <name type="synonym">Fusarium graminearum</name>
    <dbReference type="NCBI Taxonomy" id="5518"/>
    <lineage>
        <taxon>Eukaryota</taxon>
        <taxon>Fungi</taxon>
        <taxon>Dikarya</taxon>
        <taxon>Ascomycota</taxon>
        <taxon>Pezizomycotina</taxon>
        <taxon>Sordariomycetes</taxon>
        <taxon>Hypocreomycetidae</taxon>
        <taxon>Hypocreales</taxon>
        <taxon>Nectriaceae</taxon>
        <taxon>Fusarium</taxon>
    </lineage>
</organism>
<feature type="region of interest" description="Disordered" evidence="2">
    <location>
        <begin position="50"/>
        <end position="79"/>
    </location>
</feature>
<feature type="compositionally biased region" description="Basic and acidic residues" evidence="2">
    <location>
        <begin position="458"/>
        <end position="472"/>
    </location>
</feature>
<evidence type="ECO:0000313" key="3">
    <source>
        <dbReference type="EMBL" id="CAG1983017.1"/>
    </source>
</evidence>
<feature type="coiled-coil region" evidence="1">
    <location>
        <begin position="287"/>
        <end position="314"/>
    </location>
</feature>
<feature type="compositionally biased region" description="Basic and acidic residues" evidence="2">
    <location>
        <begin position="353"/>
        <end position="364"/>
    </location>
</feature>
<feature type="region of interest" description="Disordered" evidence="2">
    <location>
        <begin position="340"/>
        <end position="561"/>
    </location>
</feature>
<evidence type="ECO:0000256" key="1">
    <source>
        <dbReference type="SAM" id="Coils"/>
    </source>
</evidence>
<reference evidence="3" key="1">
    <citation type="submission" date="2021-03" db="EMBL/GenBank/DDBJ databases">
        <authorList>
            <person name="Alouane T."/>
            <person name="Langin T."/>
            <person name="Bonhomme L."/>
        </authorList>
    </citation>
    <scope>NUCLEOTIDE SEQUENCE</scope>
    <source>
        <strain evidence="3">MDC_Fg202</strain>
    </source>
</reference>
<feature type="region of interest" description="Disordered" evidence="2">
    <location>
        <begin position="92"/>
        <end position="121"/>
    </location>
</feature>
<dbReference type="EMBL" id="CAJPIJ010000129">
    <property type="protein sequence ID" value="CAG1983017.1"/>
    <property type="molecule type" value="Genomic_DNA"/>
</dbReference>
<dbReference type="AlphaFoldDB" id="A0A9N8RCF4"/>
<keyword evidence="1" id="KW-0175">Coiled coil</keyword>
<dbReference type="Proteomes" id="UP000746612">
    <property type="component" value="Unassembled WGS sequence"/>
</dbReference>
<evidence type="ECO:0000313" key="4">
    <source>
        <dbReference type="Proteomes" id="UP000746612"/>
    </source>
</evidence>
<feature type="compositionally biased region" description="Basic and acidic residues" evidence="2">
    <location>
        <begin position="515"/>
        <end position="548"/>
    </location>
</feature>
<sequence length="591" mass="67692">MNKTPKLTMKERDRYKDKITKDKHKHKRKAPLDFVGLSASPTALCPMTPILHHENSQPNSNNLPQRRERHKSCPKTQPKGRIGIRSHIILNRFRNPVDPPRAGANSSFRSSASERSRTSDTGRSYYGDAFKIKTLEQCLSLKERYLSMPPAQHADQEPFWSRVLEMLERMPLTKGKFKEWKEAHRAVENWCQARRSYLKDNRLPAVSQAQPELETAIDQWNLVFARRFCKIHSGYFTNTIIPEFVEDKLKETVRNEVDGWITNSLKERRGELQRLSQPTFLPSHSSLKDCDNAIKELQTQFKAAQRDESQTRESEVVMSMVVKLQPGLHTAISQYLDGPTGVARRMEPGGNQHDSEFADSRERISFNIPSDGPSVRGSAPSAFVARQTIPTPPTPSAPVPSSAPARSNNPTAGIKSELFEKSEGNSSKKRKDSDLPNRNTASSSNLKESEYDNIPKTMLHDQAKRPRLDNRPGDVPTVADLGLEGKSYGNNVTEWRGLQRVTPPWRRNAPTGYRSDGRRSPERSHPPRYDQYRENRPQDHYRESRYQDSYRPPPRAMRETTADFEGMTIQQQNMSLLRQIKRVQDMVEKKN</sequence>
<accession>A0A9N8RCF4</accession>
<feature type="compositionally biased region" description="Polar residues" evidence="2">
    <location>
        <begin position="436"/>
        <end position="446"/>
    </location>
</feature>
<feature type="compositionally biased region" description="Basic and acidic residues" evidence="2">
    <location>
        <begin position="8"/>
        <end position="20"/>
    </location>
</feature>
<proteinExistence type="predicted"/>
<comment type="caution">
    <text evidence="3">The sequence shown here is derived from an EMBL/GenBank/DDBJ whole genome shotgun (WGS) entry which is preliminary data.</text>
</comment>